<dbReference type="PROSITE" id="PS51257">
    <property type="entry name" value="PROKAR_LIPOPROTEIN"/>
    <property type="match status" value="1"/>
</dbReference>
<dbReference type="InterPro" id="IPR025345">
    <property type="entry name" value="DUF4249"/>
</dbReference>
<dbReference type="OrthoDB" id="637707at2"/>
<organism evidence="1 2">
    <name type="scientific">Belliella pelovolcani</name>
    <dbReference type="NCBI Taxonomy" id="529505"/>
    <lineage>
        <taxon>Bacteria</taxon>
        <taxon>Pseudomonadati</taxon>
        <taxon>Bacteroidota</taxon>
        <taxon>Cytophagia</taxon>
        <taxon>Cytophagales</taxon>
        <taxon>Cyclobacteriaceae</taxon>
        <taxon>Belliella</taxon>
    </lineage>
</organism>
<dbReference type="STRING" id="529505.SAMN05421761_10926"/>
<accession>A0A1N7NAI3</accession>
<keyword evidence="2" id="KW-1185">Reference proteome</keyword>
<name>A0A1N7NAI3_9BACT</name>
<evidence type="ECO:0000313" key="2">
    <source>
        <dbReference type="Proteomes" id="UP000186026"/>
    </source>
</evidence>
<dbReference type="EMBL" id="FTOP01000009">
    <property type="protein sequence ID" value="SIS95367.1"/>
    <property type="molecule type" value="Genomic_DNA"/>
</dbReference>
<evidence type="ECO:0008006" key="3">
    <source>
        <dbReference type="Google" id="ProtNLM"/>
    </source>
</evidence>
<dbReference type="RefSeq" id="WP_076501506.1">
    <property type="nucleotide sequence ID" value="NZ_FTOP01000009.1"/>
</dbReference>
<reference evidence="2" key="1">
    <citation type="submission" date="2017-01" db="EMBL/GenBank/DDBJ databases">
        <authorList>
            <person name="Varghese N."/>
            <person name="Submissions S."/>
        </authorList>
    </citation>
    <scope>NUCLEOTIDE SEQUENCE [LARGE SCALE GENOMIC DNA]</scope>
    <source>
        <strain evidence="2">DSM 46698</strain>
    </source>
</reference>
<dbReference type="AlphaFoldDB" id="A0A1N7NAI3"/>
<sequence length="280" mass="32152">MKRISLIIITAWLAFSCQEEVILDLQTLEPTPVIEAIWTNTPNFNQVFVSFSKDFYSDEPNESVTNAQVFVRNIGTGRIATFRYNEQVDRYVPTQNQIGQIGQTYELNVIIDGKAYISTGTLLPPPSLDSITYEFKDQRVFREEGYYLTLYGDIPFTQDNNYRIRIIRNDTLLNRRTDYLLFDDTFGTQILNRGFELGGFPFREGDRVRLELFRLNRDAYDYLNQLVGLLFNDGGLFSPPPQNPVSNIRPVDGEGNVLGYFMVSPYLGATVNINPDRSDE</sequence>
<evidence type="ECO:0000313" key="1">
    <source>
        <dbReference type="EMBL" id="SIS95367.1"/>
    </source>
</evidence>
<dbReference type="Proteomes" id="UP000186026">
    <property type="component" value="Unassembled WGS sequence"/>
</dbReference>
<dbReference type="Pfam" id="PF14054">
    <property type="entry name" value="DUF4249"/>
    <property type="match status" value="1"/>
</dbReference>
<protein>
    <recommendedName>
        <fullName evidence="3">DUF4249 domain-containing protein</fullName>
    </recommendedName>
</protein>
<gene>
    <name evidence="1" type="ORF">SAMN05421761_10926</name>
</gene>
<proteinExistence type="predicted"/>